<dbReference type="PANTHER" id="PTHR43685:SF2">
    <property type="entry name" value="GLYCOSYLTRANSFERASE 2-LIKE DOMAIN-CONTAINING PROTEIN"/>
    <property type="match status" value="1"/>
</dbReference>
<dbReference type="InterPro" id="IPR029044">
    <property type="entry name" value="Nucleotide-diphossugar_trans"/>
</dbReference>
<dbReference type="GO" id="GO:0016757">
    <property type="term" value="F:glycosyltransferase activity"/>
    <property type="evidence" value="ECO:0007669"/>
    <property type="project" value="UniProtKB-KW"/>
</dbReference>
<dbReference type="Gene3D" id="3.90.550.10">
    <property type="entry name" value="Spore Coat Polysaccharide Biosynthesis Protein SpsA, Chain A"/>
    <property type="match status" value="1"/>
</dbReference>
<dbReference type="Pfam" id="PF00535">
    <property type="entry name" value="Glycos_transf_2"/>
    <property type="match status" value="1"/>
</dbReference>
<sequence>MKRRLRPSPSPSTTRSVSVIVPSYNYGHVVSGCVASVLSQEGVDVRVLVIDDCSSDQTVVVGERLAQDDRVEFRRHAVNQGLHATANEGLAWADGDYVVLLSADDFLAPGALHRAVSVMEEHPNVGMVYGRAPYFSEDSAPSPDVGVWRGTDVWKGRDWIELRCRSAHNCISSPEVVVRTSVHREIGVYDPVCHHASDLHMWLRVAAVSDIAYVRGIDQARYRVHADSMLRSDAGPMIDLQQRRLAFDRFFEIAGDHVPDAAELHTFARRALARQALWRASRAYDRGLVSGSGAFPVRELIDFALDVYPGARELREWQGLRARRRLGEGRSRWFPLFVATGAGHRLRGHYERIRRERAGV</sequence>
<keyword evidence="2" id="KW-0328">Glycosyltransferase</keyword>
<dbReference type="RefSeq" id="WP_270046196.1">
    <property type="nucleotide sequence ID" value="NZ_JAPDOD010000081.1"/>
</dbReference>
<dbReference type="PANTHER" id="PTHR43685">
    <property type="entry name" value="GLYCOSYLTRANSFERASE"/>
    <property type="match status" value="1"/>
</dbReference>
<keyword evidence="3" id="KW-1185">Reference proteome</keyword>
<dbReference type="SUPFAM" id="SSF53448">
    <property type="entry name" value="Nucleotide-diphospho-sugar transferases"/>
    <property type="match status" value="1"/>
</dbReference>
<evidence type="ECO:0000313" key="3">
    <source>
        <dbReference type="Proteomes" id="UP001149140"/>
    </source>
</evidence>
<organism evidence="2 3">
    <name type="scientific">Solirubrobacter ginsenosidimutans</name>
    <dbReference type="NCBI Taxonomy" id="490573"/>
    <lineage>
        <taxon>Bacteria</taxon>
        <taxon>Bacillati</taxon>
        <taxon>Actinomycetota</taxon>
        <taxon>Thermoleophilia</taxon>
        <taxon>Solirubrobacterales</taxon>
        <taxon>Solirubrobacteraceae</taxon>
        <taxon>Solirubrobacter</taxon>
    </lineage>
</organism>
<proteinExistence type="predicted"/>
<evidence type="ECO:0000313" key="2">
    <source>
        <dbReference type="EMBL" id="MDA0166943.1"/>
    </source>
</evidence>
<dbReference type="EMBL" id="JAPDOD010000081">
    <property type="protein sequence ID" value="MDA0166943.1"/>
    <property type="molecule type" value="Genomic_DNA"/>
</dbReference>
<name>A0A9X3N8T1_9ACTN</name>
<dbReference type="InterPro" id="IPR050834">
    <property type="entry name" value="Glycosyltransf_2"/>
</dbReference>
<evidence type="ECO:0000259" key="1">
    <source>
        <dbReference type="Pfam" id="PF00535"/>
    </source>
</evidence>
<accession>A0A9X3N8T1</accession>
<dbReference type="Proteomes" id="UP001149140">
    <property type="component" value="Unassembled WGS sequence"/>
</dbReference>
<feature type="domain" description="Glycosyltransferase 2-like" evidence="1">
    <location>
        <begin position="18"/>
        <end position="139"/>
    </location>
</feature>
<gene>
    <name evidence="2" type="ORF">OM076_42175</name>
</gene>
<protein>
    <submittedName>
        <fullName evidence="2">Glycosyltransferase</fullName>
        <ecNumber evidence="2">2.4.-.-</ecNumber>
    </submittedName>
</protein>
<comment type="caution">
    <text evidence="2">The sequence shown here is derived from an EMBL/GenBank/DDBJ whole genome shotgun (WGS) entry which is preliminary data.</text>
</comment>
<dbReference type="InterPro" id="IPR001173">
    <property type="entry name" value="Glyco_trans_2-like"/>
</dbReference>
<keyword evidence="2" id="KW-0808">Transferase</keyword>
<reference evidence="2" key="1">
    <citation type="submission" date="2022-10" db="EMBL/GenBank/DDBJ databases">
        <title>The WGS of Solirubrobacter ginsenosidimutans DSM 21036.</title>
        <authorList>
            <person name="Jiang Z."/>
        </authorList>
    </citation>
    <scope>NUCLEOTIDE SEQUENCE</scope>
    <source>
        <strain evidence="2">DSM 21036</strain>
    </source>
</reference>
<dbReference type="PROSITE" id="PS51257">
    <property type="entry name" value="PROKAR_LIPOPROTEIN"/>
    <property type="match status" value="1"/>
</dbReference>
<dbReference type="EC" id="2.4.-.-" evidence="2"/>
<dbReference type="AlphaFoldDB" id="A0A9X3N8T1"/>